<accession>A0A0A9AKR2</accession>
<protein>
    <submittedName>
        <fullName evidence="1">Uncharacterized protein</fullName>
    </submittedName>
</protein>
<dbReference type="EMBL" id="GBRH01248370">
    <property type="protein sequence ID" value="JAD49525.1"/>
    <property type="molecule type" value="Transcribed_RNA"/>
</dbReference>
<name>A0A0A9AKR2_ARUDO</name>
<proteinExistence type="predicted"/>
<reference evidence="1" key="1">
    <citation type="submission" date="2014-09" db="EMBL/GenBank/DDBJ databases">
        <authorList>
            <person name="Magalhaes I.L.F."/>
            <person name="Oliveira U."/>
            <person name="Santos F.R."/>
            <person name="Vidigal T.H.D.A."/>
            <person name="Brescovit A.D."/>
            <person name="Santos A.J."/>
        </authorList>
    </citation>
    <scope>NUCLEOTIDE SEQUENCE</scope>
    <source>
        <tissue evidence="1">Shoot tissue taken approximately 20 cm above the soil surface</tissue>
    </source>
</reference>
<organism evidence="1">
    <name type="scientific">Arundo donax</name>
    <name type="common">Giant reed</name>
    <name type="synonym">Donax arundinaceus</name>
    <dbReference type="NCBI Taxonomy" id="35708"/>
    <lineage>
        <taxon>Eukaryota</taxon>
        <taxon>Viridiplantae</taxon>
        <taxon>Streptophyta</taxon>
        <taxon>Embryophyta</taxon>
        <taxon>Tracheophyta</taxon>
        <taxon>Spermatophyta</taxon>
        <taxon>Magnoliopsida</taxon>
        <taxon>Liliopsida</taxon>
        <taxon>Poales</taxon>
        <taxon>Poaceae</taxon>
        <taxon>PACMAD clade</taxon>
        <taxon>Arundinoideae</taxon>
        <taxon>Arundineae</taxon>
        <taxon>Arundo</taxon>
    </lineage>
</organism>
<evidence type="ECO:0000313" key="1">
    <source>
        <dbReference type="EMBL" id="JAD49525.1"/>
    </source>
</evidence>
<sequence>MVGGWRYVAWGGAMSSQAPEVALLPPSSLGS</sequence>
<dbReference type="AlphaFoldDB" id="A0A0A9AKR2"/>
<reference evidence="1" key="2">
    <citation type="journal article" date="2015" name="Data Brief">
        <title>Shoot transcriptome of the giant reed, Arundo donax.</title>
        <authorList>
            <person name="Barrero R.A."/>
            <person name="Guerrero F.D."/>
            <person name="Moolhuijzen P."/>
            <person name="Goolsby J.A."/>
            <person name="Tidwell J."/>
            <person name="Bellgard S.E."/>
            <person name="Bellgard M.I."/>
        </authorList>
    </citation>
    <scope>NUCLEOTIDE SEQUENCE</scope>
    <source>
        <tissue evidence="1">Shoot tissue taken approximately 20 cm above the soil surface</tissue>
    </source>
</reference>